<organism evidence="3 4">
    <name type="scientific">Sphingopyxis terrae subsp. terrae NBRC 15098</name>
    <dbReference type="NCBI Taxonomy" id="1219058"/>
    <lineage>
        <taxon>Bacteria</taxon>
        <taxon>Pseudomonadati</taxon>
        <taxon>Pseudomonadota</taxon>
        <taxon>Alphaproteobacteria</taxon>
        <taxon>Sphingomonadales</taxon>
        <taxon>Sphingomonadaceae</taxon>
        <taxon>Sphingopyxis</taxon>
    </lineage>
</organism>
<dbReference type="PROSITE" id="PS51257">
    <property type="entry name" value="PROKAR_LIPOPROTEIN"/>
    <property type="match status" value="1"/>
</dbReference>
<evidence type="ECO:0000313" key="4">
    <source>
        <dbReference type="Proteomes" id="UP000076234"/>
    </source>
</evidence>
<dbReference type="RefSeq" id="WP_040590037.1">
    <property type="nucleotide sequence ID" value="NZ_CP013342.1"/>
</dbReference>
<dbReference type="EMBL" id="CP013342">
    <property type="protein sequence ID" value="AMU95713.1"/>
    <property type="molecule type" value="Genomic_DNA"/>
</dbReference>
<dbReference type="InterPro" id="IPR019027">
    <property type="entry name" value="Pilus_biogenesis_CpaD-related"/>
</dbReference>
<proteinExistence type="predicted"/>
<accession>A0A142W102</accession>
<evidence type="ECO:0000256" key="1">
    <source>
        <dbReference type="SAM" id="MobiDB-lite"/>
    </source>
</evidence>
<reference evidence="4" key="1">
    <citation type="submission" date="2015-11" db="EMBL/GenBank/DDBJ databases">
        <title>Complete genome sequence of a polyethylene glycol-degrading strain Sphingopyxis terrae strain 203-1 (NBRC 15098).</title>
        <authorList>
            <person name="Yoshiyuki O."/>
            <person name="Shouta N."/>
            <person name="Nagata Y."/>
            <person name="Numata M."/>
            <person name="Tsuchikane K."/>
            <person name="Hosoyama A."/>
            <person name="Yamazoe A."/>
            <person name="Tsuda M."/>
            <person name="Fujita N."/>
            <person name="Kawai F."/>
        </authorList>
    </citation>
    <scope>NUCLEOTIDE SEQUENCE [LARGE SCALE GENOMIC DNA]</scope>
    <source>
        <strain evidence="4">203-1</strain>
    </source>
</reference>
<gene>
    <name evidence="3" type="ORF">AOA14_13950</name>
</gene>
<feature type="signal peptide" evidence="2">
    <location>
        <begin position="1"/>
        <end position="22"/>
    </location>
</feature>
<evidence type="ECO:0008006" key="5">
    <source>
        <dbReference type="Google" id="ProtNLM"/>
    </source>
</evidence>
<feature type="chain" id="PRO_5007502621" description="Pilus assembly protein CpaD" evidence="2">
    <location>
        <begin position="23"/>
        <end position="215"/>
    </location>
</feature>
<evidence type="ECO:0000313" key="3">
    <source>
        <dbReference type="EMBL" id="AMU95713.1"/>
    </source>
</evidence>
<protein>
    <recommendedName>
        <fullName evidence="5">Pilus assembly protein CpaD</fullName>
    </recommendedName>
</protein>
<reference evidence="3 4" key="2">
    <citation type="journal article" date="2016" name="Genome Announc.">
        <title>Complete Genome Sequence of Sphingopyxis terrae Strain 203-1 (NBRC 111660), a Polyethylene Glycol Degrader.</title>
        <authorList>
            <person name="Ohtsubo Y."/>
            <person name="Nonoyama S."/>
            <person name="Nagata Y."/>
            <person name="Numata M."/>
            <person name="Tsuchikane K."/>
            <person name="Hosoyama A."/>
            <person name="Yamazoe A."/>
            <person name="Tsuda M."/>
            <person name="Fujita N."/>
            <person name="Kawai F."/>
        </authorList>
    </citation>
    <scope>NUCLEOTIDE SEQUENCE [LARGE SCALE GENOMIC DNA]</scope>
    <source>
        <strain evidence="3 4">203-1</strain>
    </source>
</reference>
<feature type="compositionally biased region" description="Polar residues" evidence="1">
    <location>
        <begin position="206"/>
        <end position="215"/>
    </location>
</feature>
<dbReference type="Proteomes" id="UP000076234">
    <property type="component" value="Chromosome"/>
</dbReference>
<dbReference type="STRING" id="1219058.AOA14_13950"/>
<evidence type="ECO:0000256" key="2">
    <source>
        <dbReference type="SAM" id="SignalP"/>
    </source>
</evidence>
<dbReference type="KEGG" id="ster:AOA14_13950"/>
<name>A0A142W102_9SPHN</name>
<sequence>MKKIATWTVLALATTLAGCAGAANSNRSLESVHQPVVRNDIYQFDVAAAGGDLAPSEQGRLQGWLDAMNVRYGDRIAIEDPSAYGSSGAKETIREMVERRGLLLSGDVPVTTGAVAPGYVRVIVTRASASVPSCPNWSSRSAINVNNATSANYGCATNSNLAAMVADPNDLIKGTSERDNDPTTATRAIKTYRDKPPTGAGDLRGQATSNSGGSQ</sequence>
<dbReference type="Pfam" id="PF09476">
    <property type="entry name" value="Pilus_CpaD"/>
    <property type="match status" value="1"/>
</dbReference>
<dbReference type="AlphaFoldDB" id="A0A142W102"/>
<feature type="region of interest" description="Disordered" evidence="1">
    <location>
        <begin position="171"/>
        <end position="215"/>
    </location>
</feature>
<keyword evidence="2" id="KW-0732">Signal</keyword>
<dbReference type="GeneID" id="303002671"/>